<accession>A0A1P8F890</accession>
<proteinExistence type="predicted"/>
<name>A0A1P8F890_9CHLR</name>
<keyword evidence="4" id="KW-1185">Reference proteome</keyword>
<keyword evidence="1" id="KW-0812">Transmembrane</keyword>
<dbReference type="Proteomes" id="UP000185934">
    <property type="component" value="Chromosome"/>
</dbReference>
<dbReference type="KEGG" id="dfo:Dform_01353"/>
<feature type="domain" description="DUF3644" evidence="2">
    <location>
        <begin position="13"/>
        <end position="195"/>
    </location>
</feature>
<dbReference type="EMBL" id="CP018258">
    <property type="protein sequence ID" value="APV44677.1"/>
    <property type="molecule type" value="Genomic_DNA"/>
</dbReference>
<organism evidence="3 4">
    <name type="scientific">Dehalogenimonas formicexedens</name>
    <dbReference type="NCBI Taxonomy" id="1839801"/>
    <lineage>
        <taxon>Bacteria</taxon>
        <taxon>Bacillati</taxon>
        <taxon>Chloroflexota</taxon>
        <taxon>Dehalococcoidia</taxon>
        <taxon>Dehalococcoidales</taxon>
        <taxon>Dehalococcoidaceae</taxon>
        <taxon>Dehalogenimonas</taxon>
    </lineage>
</organism>
<keyword evidence="1" id="KW-1133">Transmembrane helix</keyword>
<dbReference type="OrthoDB" id="1551227at2"/>
<dbReference type="InterPro" id="IPR022104">
    <property type="entry name" value="DUF3644"/>
</dbReference>
<evidence type="ECO:0000313" key="3">
    <source>
        <dbReference type="EMBL" id="APV44677.1"/>
    </source>
</evidence>
<dbReference type="RefSeq" id="WP_076004338.1">
    <property type="nucleotide sequence ID" value="NZ_CP018258.1"/>
</dbReference>
<sequence length="330" mass="38453">MPRLRRGPITCDLLVKSREAAMQAVQAFNNPLATFRTEAFIVLMVISWTYLMHAYFRKAGIEYRYYDQKTMRKRFHLTQGGTYRYWELERCLIEEKCPLDPAMKSNLRFLIGLRHEIEHHQSAGVDEQFAGRYLACCLNYERVLVEQFGDKFSLGTALGYVLQFRDLTAPILATEAKNPLPAEVARYVQQFESELPEDEFQSPYFSYRLLFVRKLTSKRGQADRAIEFISADSDLAKTIDKDYWVLREVERPKHRASEIVKMMKAEGFPWFTMGSHTALWRELDGKNPGKGYGIGIAGQWLWYDKWIDAVRASCKADLQRQELIESVIKN</sequence>
<reference evidence="4" key="1">
    <citation type="submission" date="2016-11" db="EMBL/GenBank/DDBJ databases">
        <title>Dehalogenimonas formicexedens sp. nov., a chlorinated alkane respiring bacterium isolated from contaminated groundwater.</title>
        <authorList>
            <person name="Key T.A."/>
            <person name="Bowman K.S."/>
            <person name="Lee I."/>
            <person name="Chun J."/>
            <person name="Albuquerque L."/>
            <person name="da Costa M.S."/>
            <person name="Rainey F.A."/>
            <person name="Moe W.M."/>
        </authorList>
    </citation>
    <scope>NUCLEOTIDE SEQUENCE [LARGE SCALE GENOMIC DNA]</scope>
    <source>
        <strain evidence="4">NSZ-14</strain>
    </source>
</reference>
<evidence type="ECO:0000259" key="2">
    <source>
        <dbReference type="Pfam" id="PF12358"/>
    </source>
</evidence>
<keyword evidence="1" id="KW-0472">Membrane</keyword>
<dbReference type="STRING" id="1839801.Dform_01353"/>
<gene>
    <name evidence="3" type="ORF">Dform_01353</name>
</gene>
<protein>
    <recommendedName>
        <fullName evidence="2">DUF3644 domain-containing protein</fullName>
    </recommendedName>
</protein>
<dbReference type="Pfam" id="PF12358">
    <property type="entry name" value="DUF3644"/>
    <property type="match status" value="1"/>
</dbReference>
<evidence type="ECO:0000256" key="1">
    <source>
        <dbReference type="SAM" id="Phobius"/>
    </source>
</evidence>
<evidence type="ECO:0000313" key="4">
    <source>
        <dbReference type="Proteomes" id="UP000185934"/>
    </source>
</evidence>
<dbReference type="AlphaFoldDB" id="A0A1P8F890"/>
<feature type="transmembrane region" description="Helical" evidence="1">
    <location>
        <begin position="39"/>
        <end position="56"/>
    </location>
</feature>